<proteinExistence type="predicted"/>
<dbReference type="Proteomes" id="UP000612680">
    <property type="component" value="Chromosome"/>
</dbReference>
<feature type="compositionally biased region" description="Polar residues" evidence="4">
    <location>
        <begin position="840"/>
        <end position="854"/>
    </location>
</feature>
<reference evidence="8 9" key="1">
    <citation type="submission" date="2020-06" db="EMBL/GenBank/DDBJ databases">
        <title>Dyadobacter sandarakinus sp. nov., isolated from the soil of the Arctic Yellow River Station.</title>
        <authorList>
            <person name="Zhang Y."/>
            <person name="Peng F."/>
        </authorList>
    </citation>
    <scope>NUCLEOTIDE SEQUENCE [LARGE SCALE GENOMIC DNA]</scope>
    <source>
        <strain evidence="8 9">Q3-56</strain>
    </source>
</reference>
<sequence>MKYILLNAIIFFLIITRLCAQPSIQWDKVLGSSKGERLSSVQQTKDGGYILGGTSQSAADGDKTTIGKGGSDYWIVKLSANGTKEWDKTYGGTDFESFFSVKETTDGGYILGGGSYSGVGGDKSEPNGGTSNPEDRQPDMWIVKLAANGSLQWEKSIVRRGEEQMTHLSQTTDGGYIVVGSGYLVKLSAAGAIEWNRSSVYALGSDQSGSLQTSDNALMLGSPVSGGYLVTKLSLSGTVLWQKTYVSTGTGTTTSAPYIKFMSDGGYMLIGNSDYSIGGDKTQDSKGQKDYWIVKINAEGIKIWDKTYGGSGNETAYDIYETNVGGYLITGISDSPVSGDKTEVTNGITDAWIVKITDTGTIQWQRTLGGSKYLNYGLERGYSNLGTLNQDKDGNFILSGYTNAKASEDKTSDLEGTWMVKLNASGATVWNTTFGLFGVKAATDGGYLAYGTLSGPADAIKSEDSRGGTDYWIARYSSEATTKTLTASVSALSFSYNPNQMTPPQSITISGSAGAIPALSIIKSESSKWLTVNQGANGTISFSVNAAGVAPGAYQAVVHLYAADYRRVAVPVRLVVASQEAANTYVRINAGGGELVTPGGRVFRADQYYAGTDRTTSIASGEIENTIHDELYRSGRCSPAFSYNIPVPNGRVTVKLLFAETWFGVPGRGAGGAGKRQFHVDIEKSRKLTNFDIFAAAGGAMRAVQKTITVTVTDNVLNIDFLSGAADMPRVAAIEVTTNSITSKPIADASVDGAINGGGGAYENYGSDTKLEVKNISNGSWGSFRAYLKFPISTVGRVGSAKLRVYGSNQENSNNVTLEAYGAANNNWIENEIVGAGSEKSPSPSNTPNLTTSALGSTQVNNVARYYEVDVTSYIRSQQQAGEALVTLVLYDSQNQKTLLAFNSRENASNPPQLIITPAPEGNAAARLGDEEASEDSIAQYESSVVYPNPAGKHFTVLVSGRHSADIGFDLISMTGTSRTVIPVEKAVAGQRVQVDISGDHLSGGIYLLKIKSDTFTEVIRILIAE</sequence>
<feature type="domain" description="Carbohydrate-binding module family 96" evidence="7">
    <location>
        <begin position="742"/>
        <end position="917"/>
    </location>
</feature>
<dbReference type="Gene3D" id="2.60.120.430">
    <property type="entry name" value="Galactose-binding lectin"/>
    <property type="match status" value="1"/>
</dbReference>
<evidence type="ECO:0000256" key="2">
    <source>
        <dbReference type="ARBA" id="ARBA00022525"/>
    </source>
</evidence>
<organism evidence="8 9">
    <name type="scientific">Dyadobacter sandarakinus</name>
    <dbReference type="NCBI Taxonomy" id="2747268"/>
    <lineage>
        <taxon>Bacteria</taxon>
        <taxon>Pseudomonadati</taxon>
        <taxon>Bacteroidota</taxon>
        <taxon>Cytophagia</taxon>
        <taxon>Cytophagales</taxon>
        <taxon>Spirosomataceae</taxon>
        <taxon>Dyadobacter</taxon>
    </lineage>
</organism>
<evidence type="ECO:0000259" key="5">
    <source>
        <dbReference type="Pfam" id="PF11721"/>
    </source>
</evidence>
<dbReference type="Pfam" id="PF18962">
    <property type="entry name" value="Por_Secre_tail"/>
    <property type="match status" value="1"/>
</dbReference>
<accession>A0ABX7I4V5</accession>
<evidence type="ECO:0000313" key="8">
    <source>
        <dbReference type="EMBL" id="QRR00820.1"/>
    </source>
</evidence>
<protein>
    <submittedName>
        <fullName evidence="8">DNRLRE domain-containing protein</fullName>
    </submittedName>
</protein>
<feature type="region of interest" description="Disordered" evidence="4">
    <location>
        <begin position="835"/>
        <end position="854"/>
    </location>
</feature>
<dbReference type="RefSeq" id="WP_204662428.1">
    <property type="nucleotide sequence ID" value="NZ_CP056775.1"/>
</dbReference>
<evidence type="ECO:0000259" key="6">
    <source>
        <dbReference type="Pfam" id="PF18962"/>
    </source>
</evidence>
<name>A0ABX7I4V5_9BACT</name>
<evidence type="ECO:0000256" key="1">
    <source>
        <dbReference type="ARBA" id="ARBA00004613"/>
    </source>
</evidence>
<gene>
    <name evidence="8" type="ORF">HWI92_07810</name>
</gene>
<dbReference type="InterPro" id="IPR008979">
    <property type="entry name" value="Galactose-bd-like_sf"/>
</dbReference>
<dbReference type="Pfam" id="PF24517">
    <property type="entry name" value="CBM96"/>
    <property type="match status" value="1"/>
</dbReference>
<dbReference type="PANTHER" id="PTHR42754:SF1">
    <property type="entry name" value="LIPOPROTEIN"/>
    <property type="match status" value="1"/>
</dbReference>
<dbReference type="PANTHER" id="PTHR42754">
    <property type="entry name" value="ENDOGLUCANASE"/>
    <property type="match status" value="1"/>
</dbReference>
<dbReference type="EMBL" id="CP056775">
    <property type="protein sequence ID" value="QRR00820.1"/>
    <property type="molecule type" value="Genomic_DNA"/>
</dbReference>
<evidence type="ECO:0000259" key="7">
    <source>
        <dbReference type="Pfam" id="PF24517"/>
    </source>
</evidence>
<dbReference type="InterPro" id="IPR026444">
    <property type="entry name" value="Secre_tail"/>
</dbReference>
<dbReference type="SUPFAM" id="SSF49785">
    <property type="entry name" value="Galactose-binding domain-like"/>
    <property type="match status" value="1"/>
</dbReference>
<keyword evidence="9" id="KW-1185">Reference proteome</keyword>
<feature type="domain" description="Malectin" evidence="5">
    <location>
        <begin position="585"/>
        <end position="722"/>
    </location>
</feature>
<evidence type="ECO:0000256" key="4">
    <source>
        <dbReference type="SAM" id="MobiDB-lite"/>
    </source>
</evidence>
<feature type="domain" description="Secretion system C-terminal sorting" evidence="6">
    <location>
        <begin position="946"/>
        <end position="1020"/>
    </location>
</feature>
<evidence type="ECO:0000313" key="9">
    <source>
        <dbReference type="Proteomes" id="UP000612680"/>
    </source>
</evidence>
<dbReference type="InterPro" id="IPR021720">
    <property type="entry name" value="Malectin_dom"/>
</dbReference>
<dbReference type="Pfam" id="PF11721">
    <property type="entry name" value="Malectin"/>
    <property type="match status" value="1"/>
</dbReference>
<keyword evidence="2" id="KW-0964">Secreted</keyword>
<dbReference type="NCBIfam" id="TIGR04183">
    <property type="entry name" value="Por_Secre_tail"/>
    <property type="match status" value="1"/>
</dbReference>
<dbReference type="NCBIfam" id="NF033679">
    <property type="entry name" value="DNRLRE_dom"/>
    <property type="match status" value="1"/>
</dbReference>
<evidence type="ECO:0000256" key="3">
    <source>
        <dbReference type="ARBA" id="ARBA00022729"/>
    </source>
</evidence>
<feature type="region of interest" description="Disordered" evidence="4">
    <location>
        <begin position="116"/>
        <end position="138"/>
    </location>
</feature>
<keyword evidence="3" id="KW-0732">Signal</keyword>
<dbReference type="InterPro" id="IPR055372">
    <property type="entry name" value="CBM96"/>
</dbReference>
<comment type="subcellular location">
    <subcellularLocation>
        <location evidence="1">Secreted</location>
    </subcellularLocation>
</comment>